<dbReference type="AlphaFoldDB" id="A2DJJ3"/>
<evidence type="ECO:0000313" key="2">
    <source>
        <dbReference type="Proteomes" id="UP000001542"/>
    </source>
</evidence>
<dbReference type="KEGG" id="tva:5464921"/>
<proteinExistence type="predicted"/>
<reference evidence="1" key="2">
    <citation type="journal article" date="2007" name="Science">
        <title>Draft genome sequence of the sexually transmitted pathogen Trichomonas vaginalis.</title>
        <authorList>
            <person name="Carlton J.M."/>
            <person name="Hirt R.P."/>
            <person name="Silva J.C."/>
            <person name="Delcher A.L."/>
            <person name="Schatz M."/>
            <person name="Zhao Q."/>
            <person name="Wortman J.R."/>
            <person name="Bidwell S.L."/>
            <person name="Alsmark U.C.M."/>
            <person name="Besteiro S."/>
            <person name="Sicheritz-Ponten T."/>
            <person name="Noel C.J."/>
            <person name="Dacks J.B."/>
            <person name="Foster P.G."/>
            <person name="Simillion C."/>
            <person name="Van de Peer Y."/>
            <person name="Miranda-Saavedra D."/>
            <person name="Barton G.J."/>
            <person name="Westrop G.D."/>
            <person name="Mueller S."/>
            <person name="Dessi D."/>
            <person name="Fiori P.L."/>
            <person name="Ren Q."/>
            <person name="Paulsen I."/>
            <person name="Zhang H."/>
            <person name="Bastida-Corcuera F.D."/>
            <person name="Simoes-Barbosa A."/>
            <person name="Brown M.T."/>
            <person name="Hayes R.D."/>
            <person name="Mukherjee M."/>
            <person name="Okumura C.Y."/>
            <person name="Schneider R."/>
            <person name="Smith A.J."/>
            <person name="Vanacova S."/>
            <person name="Villalvazo M."/>
            <person name="Haas B.J."/>
            <person name="Pertea M."/>
            <person name="Feldblyum T.V."/>
            <person name="Utterback T.R."/>
            <person name="Shu C.L."/>
            <person name="Osoegawa K."/>
            <person name="de Jong P.J."/>
            <person name="Hrdy I."/>
            <person name="Horvathova L."/>
            <person name="Zubacova Z."/>
            <person name="Dolezal P."/>
            <person name="Malik S.B."/>
            <person name="Logsdon J.M. Jr."/>
            <person name="Henze K."/>
            <person name="Gupta A."/>
            <person name="Wang C.C."/>
            <person name="Dunne R.L."/>
            <person name="Upcroft J.A."/>
            <person name="Upcroft P."/>
            <person name="White O."/>
            <person name="Salzberg S.L."/>
            <person name="Tang P."/>
            <person name="Chiu C.-H."/>
            <person name="Lee Y.-S."/>
            <person name="Embley T.M."/>
            <person name="Coombs G.H."/>
            <person name="Mottram J.C."/>
            <person name="Tachezy J."/>
            <person name="Fraser-Liggett C.M."/>
            <person name="Johnson P.J."/>
        </authorList>
    </citation>
    <scope>NUCLEOTIDE SEQUENCE [LARGE SCALE GENOMIC DNA]</scope>
    <source>
        <strain evidence="1">G3</strain>
    </source>
</reference>
<dbReference type="Proteomes" id="UP000001542">
    <property type="component" value="Unassembled WGS sequence"/>
</dbReference>
<dbReference type="InParanoid" id="A2DJJ3"/>
<dbReference type="VEuPathDB" id="TrichDB:TVAG_101110"/>
<organism evidence="1 2">
    <name type="scientific">Trichomonas vaginalis (strain ATCC PRA-98 / G3)</name>
    <dbReference type="NCBI Taxonomy" id="412133"/>
    <lineage>
        <taxon>Eukaryota</taxon>
        <taxon>Metamonada</taxon>
        <taxon>Parabasalia</taxon>
        <taxon>Trichomonadida</taxon>
        <taxon>Trichomonadidae</taxon>
        <taxon>Trichomonas</taxon>
    </lineage>
</organism>
<keyword evidence="2" id="KW-1185">Reference proteome</keyword>
<dbReference type="EMBL" id="DS113208">
    <property type="protein sequence ID" value="EAY19393.1"/>
    <property type="molecule type" value="Genomic_DNA"/>
</dbReference>
<evidence type="ECO:0000313" key="1">
    <source>
        <dbReference type="EMBL" id="EAY19393.1"/>
    </source>
</evidence>
<evidence type="ECO:0008006" key="3">
    <source>
        <dbReference type="Google" id="ProtNLM"/>
    </source>
</evidence>
<dbReference type="VEuPathDB" id="TrichDB:TVAGG3_1036130"/>
<reference evidence="1" key="1">
    <citation type="submission" date="2006-10" db="EMBL/GenBank/DDBJ databases">
        <authorList>
            <person name="Amadeo P."/>
            <person name="Zhao Q."/>
            <person name="Wortman J."/>
            <person name="Fraser-Liggett C."/>
            <person name="Carlton J."/>
        </authorList>
    </citation>
    <scope>NUCLEOTIDE SEQUENCE</scope>
    <source>
        <strain evidence="1">G3</strain>
    </source>
</reference>
<dbReference type="InterPro" id="IPR011050">
    <property type="entry name" value="Pectin_lyase_fold/virulence"/>
</dbReference>
<accession>A2DJJ3</accession>
<name>A2DJJ3_TRIV3</name>
<protein>
    <recommendedName>
        <fullName evidence="3">Right handed beta helix domain-containing protein</fullName>
    </recommendedName>
</protein>
<dbReference type="RefSeq" id="XP_001580379.1">
    <property type="nucleotide sequence ID" value="XM_001580329.1"/>
</dbReference>
<gene>
    <name evidence="1" type="ORF">TVAG_101110</name>
</gene>
<dbReference type="SUPFAM" id="SSF51126">
    <property type="entry name" value="Pectin lyase-like"/>
    <property type="match status" value="1"/>
</dbReference>
<sequence>MNLAFSNILLANLHLDGQFLRSDINTKRSKLHVTDSHFNKITNSIFSSSSNAKNYIADSEFSNILGGAIRINYAFGINDKIYKDRQTWYEATYFISRVKFLNCKTNDLGGGLESNRANFSAQDLLFEKCSAQMGGGAHILRSWECNFTRLCIADNRAEYAAGMHYDSMNEQNTTEFTDINVTSNVATKWTGGLRIDHGGGKLKRLFFHKNNALVASGYMDYAWYPTHKFFSQVVAINNSCVSRGAGMTFFHIKHRASVANSVFIQNRCEKSAHGISVENVDGILTISNCYFDGPQNEQIYPRYNETIIKFVGNENKFDVKSDEIIAFKDLQMAEFKNAFYDAQ</sequence>